<comment type="caution">
    <text evidence="3">The sequence shown here is derived from an EMBL/GenBank/DDBJ whole genome shotgun (WGS) entry which is preliminary data.</text>
</comment>
<proteinExistence type="predicted"/>
<dbReference type="Proteomes" id="UP000286211">
    <property type="component" value="Unassembled WGS sequence"/>
</dbReference>
<accession>A0A3R6FAZ8</accession>
<evidence type="ECO:0000259" key="1">
    <source>
        <dbReference type="Pfam" id="PF03235"/>
    </source>
</evidence>
<organism evidence="3 4">
    <name type="scientific">Segatella copri</name>
    <dbReference type="NCBI Taxonomy" id="165179"/>
    <lineage>
        <taxon>Bacteria</taxon>
        <taxon>Pseudomonadati</taxon>
        <taxon>Bacteroidota</taxon>
        <taxon>Bacteroidia</taxon>
        <taxon>Bacteroidales</taxon>
        <taxon>Prevotellaceae</taxon>
        <taxon>Segatella</taxon>
    </lineage>
</organism>
<sequence>MDNSIEQYAIGELLDGRYFYIPSYQRGYRWTDKQVDDLLRDLLCFANDTKDDYDFYCLQPIIARPITDEKKLKELFKDVSLDVLQEKGVWEIIDGQQRLTSIFLLYKYLVAKKGWDVETLKEEEDGKELYHILYATREDSSVFLENLNLDMIKSEDVQKDNIDFYHMANAFRYIDNWIKNDGKIINQRYNLGGSLDTVRNSFFSLLNGMRNSKTGSVQVLWYELAEDKEKSSIKEFQKINTGKIRLTDAELIKGLFLLNKNFEQSPKFIKQSTLAIEWEFIENTLHANNFWYFLQKKGTDMPNRIDLLFSLIYKKHILSGLEEEEWNDQLKEADKDIQDTRKSAIFRYYYDKFEGKQGEELQQEVAEAWKEVMTLFRTLDDWFCTPATYNYIGLLSQCGEDISRLIMHYDRMPDDSTQSDFILYLKERIRFYLRGVKRDDDGNITTLYKDRKNIYRLLLTLNIHLLNIQNDKLESESDVYKFPFDVLNAQDWDIEHIDSYHTNALKNDDLKKEWITTAFEDRKNYLSEEERTTIESKMENKDYDSIIDLLKENAGETEVDEDLKNSIGNLTLLDSETNRSYGNSLFCTKRRIIIDRIKQGVFVPVATQYIFSKFYDEKGTNRSVWAREDMEAYQKYIVKMLSEYLPENN</sequence>
<dbReference type="InterPro" id="IPR011089">
    <property type="entry name" value="GmrSD_C"/>
</dbReference>
<dbReference type="Pfam" id="PF03235">
    <property type="entry name" value="GmrSD_N"/>
    <property type="match status" value="1"/>
</dbReference>
<feature type="domain" description="GmrSD restriction endonucleases N-terminal" evidence="1">
    <location>
        <begin position="10"/>
        <end position="256"/>
    </location>
</feature>
<protein>
    <submittedName>
        <fullName evidence="3">DUF262 domain-containing protein</fullName>
    </submittedName>
</protein>
<evidence type="ECO:0000313" key="3">
    <source>
        <dbReference type="EMBL" id="RHK07767.1"/>
    </source>
</evidence>
<evidence type="ECO:0000313" key="4">
    <source>
        <dbReference type="Proteomes" id="UP000286211"/>
    </source>
</evidence>
<dbReference type="AlphaFoldDB" id="A0A3R6FAZ8"/>
<reference evidence="3 4" key="1">
    <citation type="submission" date="2018-08" db="EMBL/GenBank/DDBJ databases">
        <title>A genome reference for cultivated species of the human gut microbiota.</title>
        <authorList>
            <person name="Zou Y."/>
            <person name="Xue W."/>
            <person name="Luo G."/>
        </authorList>
    </citation>
    <scope>NUCLEOTIDE SEQUENCE [LARGE SCALE GENOMIC DNA]</scope>
    <source>
        <strain evidence="3 4">AF46-2NS</strain>
    </source>
</reference>
<evidence type="ECO:0000259" key="2">
    <source>
        <dbReference type="Pfam" id="PF07510"/>
    </source>
</evidence>
<gene>
    <name evidence="3" type="ORF">DW079_13705</name>
</gene>
<name>A0A3R6FAZ8_9BACT</name>
<dbReference type="InterPro" id="IPR004919">
    <property type="entry name" value="GmrSD_N"/>
</dbReference>
<dbReference type="Pfam" id="PF07510">
    <property type="entry name" value="GmrSD_C"/>
    <property type="match status" value="1"/>
</dbReference>
<dbReference type="PANTHER" id="PTHR35149">
    <property type="entry name" value="SLL5132 PROTEIN"/>
    <property type="match status" value="1"/>
</dbReference>
<feature type="domain" description="GmrSD restriction endonucleases C-terminal" evidence="2">
    <location>
        <begin position="545"/>
        <end position="639"/>
    </location>
</feature>
<dbReference type="EMBL" id="QRNB01000111">
    <property type="protein sequence ID" value="RHK07767.1"/>
    <property type="molecule type" value="Genomic_DNA"/>
</dbReference>
<dbReference type="PANTHER" id="PTHR35149:SF1">
    <property type="entry name" value="DUF5655 DOMAIN-CONTAINING PROTEIN"/>
    <property type="match status" value="1"/>
</dbReference>